<feature type="transmembrane region" description="Helical" evidence="11">
    <location>
        <begin position="7"/>
        <end position="27"/>
    </location>
</feature>
<dbReference type="PANTHER" id="PTHR22888:SF9">
    <property type="entry name" value="CYTOCHROME C OXIDASE SUBUNIT 2"/>
    <property type="match status" value="1"/>
</dbReference>
<dbReference type="EMBL" id="UINC01049065">
    <property type="protein sequence ID" value="SVB60375.1"/>
    <property type="molecule type" value="Genomic_DNA"/>
</dbReference>
<dbReference type="InterPro" id="IPR036257">
    <property type="entry name" value="Cyt_c_oxidase_su2_TM_sf"/>
</dbReference>
<dbReference type="InterPro" id="IPR002429">
    <property type="entry name" value="CcO_II-like_C"/>
</dbReference>
<comment type="subcellular location">
    <subcellularLocation>
        <location evidence="1">Membrane</location>
        <topology evidence="1">Multi-pass membrane protein</topology>
    </subcellularLocation>
</comment>
<feature type="transmembrane region" description="Helical" evidence="11">
    <location>
        <begin position="93"/>
        <end position="115"/>
    </location>
</feature>
<name>A0A382FCH4_9ZZZZ</name>
<keyword evidence="10 11" id="KW-0472">Membrane</keyword>
<gene>
    <name evidence="13" type="ORF">METZ01_LOCUS213229</name>
</gene>
<dbReference type="GO" id="GO:0004129">
    <property type="term" value="F:cytochrome-c oxidase activity"/>
    <property type="evidence" value="ECO:0007669"/>
    <property type="project" value="InterPro"/>
</dbReference>
<keyword evidence="4" id="KW-0679">Respiratory chain</keyword>
<comment type="similarity">
    <text evidence="2">Belongs to the cytochrome c oxidase subunit 2 family.</text>
</comment>
<keyword evidence="8 11" id="KW-1133">Transmembrane helix</keyword>
<evidence type="ECO:0000256" key="7">
    <source>
        <dbReference type="ARBA" id="ARBA00022982"/>
    </source>
</evidence>
<dbReference type="SUPFAM" id="SSF49503">
    <property type="entry name" value="Cupredoxins"/>
    <property type="match status" value="1"/>
</dbReference>
<dbReference type="PANTHER" id="PTHR22888">
    <property type="entry name" value="CYTOCHROME C OXIDASE, SUBUNIT II"/>
    <property type="match status" value="1"/>
</dbReference>
<dbReference type="InterPro" id="IPR014222">
    <property type="entry name" value="Cyt_c_oxidase_su2"/>
</dbReference>
<evidence type="ECO:0000256" key="10">
    <source>
        <dbReference type="ARBA" id="ARBA00023136"/>
    </source>
</evidence>
<accession>A0A382FCH4</accession>
<sequence>VDRRRTDWIWFGALWVLLTAIGEFLALGLDLLPARWAHEADVVDEAYILLLALSVPIFAGVAAALLVSLLRFRVQVDGVPTEDGPPVHTNRRVVRLWLASTLTLALMVTVNPGFIGLAELRGEPSADLVVEVQAQRWSWKVTYPDGAETWNQLYLPADQRVRFDITALDILHSFWIPAFRVKIDAVPGRTTHLYVTPEGAGSFDDDFNLRVQCAEICGLGHSNMAMPVTVLEADEFDAWLTDLAEGA</sequence>
<evidence type="ECO:0000256" key="4">
    <source>
        <dbReference type="ARBA" id="ARBA00022660"/>
    </source>
</evidence>
<dbReference type="Gene3D" id="2.60.40.420">
    <property type="entry name" value="Cupredoxins - blue copper proteins"/>
    <property type="match status" value="1"/>
</dbReference>
<dbReference type="GO" id="GO:0005507">
    <property type="term" value="F:copper ion binding"/>
    <property type="evidence" value="ECO:0007669"/>
    <property type="project" value="InterPro"/>
</dbReference>
<dbReference type="Pfam" id="PF00116">
    <property type="entry name" value="COX2"/>
    <property type="match status" value="1"/>
</dbReference>
<keyword evidence="3" id="KW-0813">Transport</keyword>
<dbReference type="GO" id="GO:0016491">
    <property type="term" value="F:oxidoreductase activity"/>
    <property type="evidence" value="ECO:0007669"/>
    <property type="project" value="InterPro"/>
</dbReference>
<evidence type="ECO:0000256" key="9">
    <source>
        <dbReference type="ARBA" id="ARBA00023008"/>
    </source>
</evidence>
<dbReference type="AlphaFoldDB" id="A0A382FCH4"/>
<evidence type="ECO:0000256" key="11">
    <source>
        <dbReference type="SAM" id="Phobius"/>
    </source>
</evidence>
<protein>
    <recommendedName>
        <fullName evidence="12">Cytochrome oxidase subunit II copper A binding domain-containing protein</fullName>
    </recommendedName>
</protein>
<proteinExistence type="inferred from homology"/>
<reference evidence="13" key="1">
    <citation type="submission" date="2018-05" db="EMBL/GenBank/DDBJ databases">
        <authorList>
            <person name="Lanie J.A."/>
            <person name="Ng W.-L."/>
            <person name="Kazmierczak K.M."/>
            <person name="Andrzejewski T.M."/>
            <person name="Davidsen T.M."/>
            <person name="Wayne K.J."/>
            <person name="Tettelin H."/>
            <person name="Glass J.I."/>
            <person name="Rusch D."/>
            <person name="Podicherti R."/>
            <person name="Tsui H.-C.T."/>
            <person name="Winkler M.E."/>
        </authorList>
    </citation>
    <scope>NUCLEOTIDE SEQUENCE</scope>
</reference>
<dbReference type="GO" id="GO:0016020">
    <property type="term" value="C:membrane"/>
    <property type="evidence" value="ECO:0007669"/>
    <property type="project" value="UniProtKB-SubCell"/>
</dbReference>
<evidence type="ECO:0000256" key="8">
    <source>
        <dbReference type="ARBA" id="ARBA00022989"/>
    </source>
</evidence>
<organism evidence="13">
    <name type="scientific">marine metagenome</name>
    <dbReference type="NCBI Taxonomy" id="408172"/>
    <lineage>
        <taxon>unclassified sequences</taxon>
        <taxon>metagenomes</taxon>
        <taxon>ecological metagenomes</taxon>
    </lineage>
</organism>
<dbReference type="Gene3D" id="1.10.287.90">
    <property type="match status" value="1"/>
</dbReference>
<evidence type="ECO:0000256" key="2">
    <source>
        <dbReference type="ARBA" id="ARBA00007866"/>
    </source>
</evidence>
<dbReference type="InterPro" id="IPR045187">
    <property type="entry name" value="CcO_II"/>
</dbReference>
<evidence type="ECO:0000256" key="3">
    <source>
        <dbReference type="ARBA" id="ARBA00022448"/>
    </source>
</evidence>
<feature type="domain" description="Cytochrome oxidase subunit II copper A binding" evidence="12">
    <location>
        <begin position="125"/>
        <end position="242"/>
    </location>
</feature>
<evidence type="ECO:0000256" key="1">
    <source>
        <dbReference type="ARBA" id="ARBA00004141"/>
    </source>
</evidence>
<keyword evidence="7" id="KW-0249">Electron transport</keyword>
<evidence type="ECO:0000256" key="6">
    <source>
        <dbReference type="ARBA" id="ARBA00022723"/>
    </source>
</evidence>
<keyword evidence="6" id="KW-0479">Metal-binding</keyword>
<feature type="transmembrane region" description="Helical" evidence="11">
    <location>
        <begin position="47"/>
        <end position="72"/>
    </location>
</feature>
<dbReference type="NCBIfam" id="TIGR02866">
    <property type="entry name" value="CoxB"/>
    <property type="match status" value="1"/>
</dbReference>
<dbReference type="PROSITE" id="PS50857">
    <property type="entry name" value="COX2_CUA"/>
    <property type="match status" value="1"/>
</dbReference>
<dbReference type="InterPro" id="IPR008972">
    <property type="entry name" value="Cupredoxin"/>
</dbReference>
<dbReference type="GO" id="GO:0042773">
    <property type="term" value="P:ATP synthesis coupled electron transport"/>
    <property type="evidence" value="ECO:0007669"/>
    <property type="project" value="TreeGrafter"/>
</dbReference>
<evidence type="ECO:0000259" key="12">
    <source>
        <dbReference type="PROSITE" id="PS50857"/>
    </source>
</evidence>
<evidence type="ECO:0000313" key="13">
    <source>
        <dbReference type="EMBL" id="SVB60375.1"/>
    </source>
</evidence>
<evidence type="ECO:0000256" key="5">
    <source>
        <dbReference type="ARBA" id="ARBA00022692"/>
    </source>
</evidence>
<feature type="non-terminal residue" evidence="13">
    <location>
        <position position="1"/>
    </location>
</feature>
<keyword evidence="9" id="KW-0186">Copper</keyword>
<keyword evidence="5 11" id="KW-0812">Transmembrane</keyword>